<evidence type="ECO:0000256" key="1">
    <source>
        <dbReference type="SAM" id="MobiDB-lite"/>
    </source>
</evidence>
<feature type="compositionally biased region" description="Low complexity" evidence="1">
    <location>
        <begin position="164"/>
        <end position="175"/>
    </location>
</feature>
<evidence type="ECO:0000256" key="2">
    <source>
        <dbReference type="SAM" id="Phobius"/>
    </source>
</evidence>
<reference evidence="3" key="1">
    <citation type="journal article" date="2021" name="Front. Plant Sci.">
        <title>Chromosome-Scale Genome Assembly for Chinese Sour Jujube and Insights Into Its Genome Evolution and Domestication Signature.</title>
        <authorList>
            <person name="Shen L.-Y."/>
            <person name="Luo H."/>
            <person name="Wang X.-L."/>
            <person name="Wang X.-M."/>
            <person name="Qiu X.-J."/>
            <person name="Liu H."/>
            <person name="Zhou S.-S."/>
            <person name="Jia K.-H."/>
            <person name="Nie S."/>
            <person name="Bao Y.-T."/>
            <person name="Zhang R.-G."/>
            <person name="Yun Q.-Z."/>
            <person name="Chai Y.-H."/>
            <person name="Lu J.-Y."/>
            <person name="Li Y."/>
            <person name="Zhao S.-W."/>
            <person name="Mao J.-F."/>
            <person name="Jia S.-G."/>
            <person name="Mao Y.-M."/>
        </authorList>
    </citation>
    <scope>NUCLEOTIDE SEQUENCE</scope>
    <source>
        <strain evidence="3">AT0</strain>
        <tissue evidence="3">Leaf</tissue>
    </source>
</reference>
<dbReference type="PANTHER" id="PTHR31152">
    <property type="entry name" value="PLAC8 FAMILY PROTEIN"/>
    <property type="match status" value="1"/>
</dbReference>
<keyword evidence="2" id="KW-0812">Transmembrane</keyword>
<keyword evidence="2" id="KW-0472">Membrane</keyword>
<protein>
    <recommendedName>
        <fullName evidence="5">PLAC8 family protein</fullName>
    </recommendedName>
</protein>
<dbReference type="AlphaFoldDB" id="A0A978UGG7"/>
<name>A0A978UGG7_ZIZJJ</name>
<dbReference type="EMBL" id="JAEACU010000011">
    <property type="protein sequence ID" value="KAH7513898.1"/>
    <property type="molecule type" value="Genomic_DNA"/>
</dbReference>
<evidence type="ECO:0000313" key="4">
    <source>
        <dbReference type="Proteomes" id="UP000813462"/>
    </source>
</evidence>
<feature type="transmembrane region" description="Helical" evidence="2">
    <location>
        <begin position="59"/>
        <end position="80"/>
    </location>
</feature>
<gene>
    <name evidence="3" type="ORF">FEM48_Zijuj11G0031600</name>
</gene>
<comment type="caution">
    <text evidence="3">The sequence shown here is derived from an EMBL/GenBank/DDBJ whole genome shotgun (WGS) entry which is preliminary data.</text>
</comment>
<feature type="region of interest" description="Disordered" evidence="1">
    <location>
        <begin position="142"/>
        <end position="190"/>
    </location>
</feature>
<accession>A0A978UGG7</accession>
<dbReference type="PANTHER" id="PTHR31152:SF22">
    <property type="entry name" value="PLAC8 FAMILY PROTEIN"/>
    <property type="match status" value="1"/>
</dbReference>
<keyword evidence="2" id="KW-1133">Transmembrane helix</keyword>
<sequence length="190" mass="20883">MTCLDTYAVLVICPVAAGVEKVDALNFAWPLRLSSALAIQWPQPAFCYKMNLTYKLRNGFMFCLQQIACIFSIVAMIVGSEEIQEASQLLSCLADMVYCTVCACMQTQHKIEMDKRDGKFGPQPVMAVPPMQQMSRIDQAIPPTVGYPPQPAYGQPYSYPPAPQAQGYPAAGYPPAQYPPPGYPPSGYSR</sequence>
<evidence type="ECO:0008006" key="5">
    <source>
        <dbReference type="Google" id="ProtNLM"/>
    </source>
</evidence>
<organism evidence="3 4">
    <name type="scientific">Ziziphus jujuba var. spinosa</name>
    <dbReference type="NCBI Taxonomy" id="714518"/>
    <lineage>
        <taxon>Eukaryota</taxon>
        <taxon>Viridiplantae</taxon>
        <taxon>Streptophyta</taxon>
        <taxon>Embryophyta</taxon>
        <taxon>Tracheophyta</taxon>
        <taxon>Spermatophyta</taxon>
        <taxon>Magnoliopsida</taxon>
        <taxon>eudicotyledons</taxon>
        <taxon>Gunneridae</taxon>
        <taxon>Pentapetalae</taxon>
        <taxon>rosids</taxon>
        <taxon>fabids</taxon>
        <taxon>Rosales</taxon>
        <taxon>Rhamnaceae</taxon>
        <taxon>Paliureae</taxon>
        <taxon>Ziziphus</taxon>
    </lineage>
</organism>
<proteinExistence type="predicted"/>
<evidence type="ECO:0000313" key="3">
    <source>
        <dbReference type="EMBL" id="KAH7513898.1"/>
    </source>
</evidence>
<dbReference type="Proteomes" id="UP000813462">
    <property type="component" value="Unassembled WGS sequence"/>
</dbReference>